<dbReference type="EMBL" id="MN739648">
    <property type="protein sequence ID" value="QHT18119.1"/>
    <property type="molecule type" value="Genomic_DNA"/>
</dbReference>
<dbReference type="AlphaFoldDB" id="A0A6C0DQG7"/>
<name>A0A6C0DQG7_9ZZZZ</name>
<organism evidence="1">
    <name type="scientific">viral metagenome</name>
    <dbReference type="NCBI Taxonomy" id="1070528"/>
    <lineage>
        <taxon>unclassified sequences</taxon>
        <taxon>metagenomes</taxon>
        <taxon>organismal metagenomes</taxon>
    </lineage>
</organism>
<reference evidence="1" key="1">
    <citation type="journal article" date="2020" name="Nature">
        <title>Giant virus diversity and host interactions through global metagenomics.</title>
        <authorList>
            <person name="Schulz F."/>
            <person name="Roux S."/>
            <person name="Paez-Espino D."/>
            <person name="Jungbluth S."/>
            <person name="Walsh D.A."/>
            <person name="Denef V.J."/>
            <person name="McMahon K.D."/>
            <person name="Konstantinidis K.T."/>
            <person name="Eloe-Fadrosh E.A."/>
            <person name="Kyrpides N.C."/>
            <person name="Woyke T."/>
        </authorList>
    </citation>
    <scope>NUCLEOTIDE SEQUENCE</scope>
    <source>
        <strain evidence="1">GVMAG-M-3300023174-3</strain>
    </source>
</reference>
<evidence type="ECO:0000313" key="1">
    <source>
        <dbReference type="EMBL" id="QHT18119.1"/>
    </source>
</evidence>
<proteinExistence type="predicted"/>
<protein>
    <submittedName>
        <fullName evidence="1">Uncharacterized protein</fullName>
    </submittedName>
</protein>
<sequence>MIVFLILFFSIDPQKSRVDSIEKYISYLKDRETVYKGLSYIAIDQDKYGGENKKLNKTRKYRSKSNLKKIKSYDIYIGNMDKTKKKVSKCRRTKQPKYEGGSEEEFLEIVRKYGKINHYTELESGSRCMTDEEIALLTKIMEDDDKYFAENP</sequence>
<accession>A0A6C0DQG7</accession>